<dbReference type="AlphaFoldDB" id="A0A4D6LV44"/>
<name>A0A4D6LV44_VIGUN</name>
<dbReference type="EMBL" id="CP039349">
    <property type="protein sequence ID" value="QCD92310.1"/>
    <property type="molecule type" value="Genomic_DNA"/>
</dbReference>
<keyword evidence="2" id="KW-1185">Reference proteome</keyword>
<evidence type="ECO:0000313" key="1">
    <source>
        <dbReference type="EMBL" id="QCD92310.1"/>
    </source>
</evidence>
<sequence>MDGETVRGWGVLGCRPDRLSGREMSGLQPNTPQPLTFSPSIHTKMLPISMNGRRNGEGLGCIGLQTGQALGERDVRSAAQYTPAPHLFSVHSYEDRTGSRGERCQVCSPIHPSPSPFLRPFIRRWVVARRGRTPDLSFNTLLTRQMLPISMNGRRNGEGLGCIGLQTGQALGERDVRSAAQYTPAPHLFSVHSYEDRTGSRGERCQVCSPIHPSPSPFLRPFIRRWVVARRGRTPDLSFNTLLTRQMLPISMNGRRNGEGLGCIGLQTGQALGERDVRSAAQYTPAPHLFSVHSYEDRTGSRGERCQVCSPIHPSPSPFLRPFIRRWVVARRGRTPDLSFNTLLTRQMLPISMNGRRNGEGLGCIGLQTGQALGERDVRSAAQYTPAPHLFSVHSYEGGLLPDGVEPQT</sequence>
<gene>
    <name evidence="1" type="ORF">DEO72_LG5g372</name>
</gene>
<proteinExistence type="predicted"/>
<evidence type="ECO:0000313" key="2">
    <source>
        <dbReference type="Proteomes" id="UP000501690"/>
    </source>
</evidence>
<dbReference type="Proteomes" id="UP000501690">
    <property type="component" value="Linkage Group LG5"/>
</dbReference>
<accession>A0A4D6LV44</accession>
<reference evidence="1 2" key="1">
    <citation type="submission" date="2019-04" db="EMBL/GenBank/DDBJ databases">
        <title>An improved genome assembly and genetic linkage map for asparagus bean, Vigna unguiculata ssp. sesquipedialis.</title>
        <authorList>
            <person name="Xia Q."/>
            <person name="Zhang R."/>
            <person name="Dong Y."/>
        </authorList>
    </citation>
    <scope>NUCLEOTIDE SEQUENCE [LARGE SCALE GENOMIC DNA]</scope>
    <source>
        <tissue evidence="1">Leaf</tissue>
    </source>
</reference>
<protein>
    <submittedName>
        <fullName evidence="1">Uncharacterized protein</fullName>
    </submittedName>
</protein>
<organism evidence="1 2">
    <name type="scientific">Vigna unguiculata</name>
    <name type="common">Cowpea</name>
    <dbReference type="NCBI Taxonomy" id="3917"/>
    <lineage>
        <taxon>Eukaryota</taxon>
        <taxon>Viridiplantae</taxon>
        <taxon>Streptophyta</taxon>
        <taxon>Embryophyta</taxon>
        <taxon>Tracheophyta</taxon>
        <taxon>Spermatophyta</taxon>
        <taxon>Magnoliopsida</taxon>
        <taxon>eudicotyledons</taxon>
        <taxon>Gunneridae</taxon>
        <taxon>Pentapetalae</taxon>
        <taxon>rosids</taxon>
        <taxon>fabids</taxon>
        <taxon>Fabales</taxon>
        <taxon>Fabaceae</taxon>
        <taxon>Papilionoideae</taxon>
        <taxon>50 kb inversion clade</taxon>
        <taxon>NPAAA clade</taxon>
        <taxon>indigoferoid/millettioid clade</taxon>
        <taxon>Phaseoleae</taxon>
        <taxon>Vigna</taxon>
    </lineage>
</organism>